<dbReference type="AlphaFoldDB" id="A0AAJ1D2S2"/>
<name>A0AAJ1D2S2_PANAN</name>
<comment type="caution">
    <text evidence="2">The sequence shown here is derived from an EMBL/GenBank/DDBJ whole genome shotgun (WGS) entry which is preliminary data.</text>
</comment>
<dbReference type="InterPro" id="IPR023346">
    <property type="entry name" value="Lysozyme-like_dom_sf"/>
</dbReference>
<dbReference type="GO" id="GO:0004568">
    <property type="term" value="F:chitinase activity"/>
    <property type="evidence" value="ECO:0007669"/>
    <property type="project" value="InterPro"/>
</dbReference>
<dbReference type="GO" id="GO:0006032">
    <property type="term" value="P:chitin catabolic process"/>
    <property type="evidence" value="ECO:0007669"/>
    <property type="project" value="InterPro"/>
</dbReference>
<sequence length="211" mass="23025">MNKEQFRLAAGLSPQLADRWFGPVLAAMKEFAIETPLQQACFLGQTGHESQGFMRVSESLNYSVDGLLLTFRSRMTQAQCEKLGRREGEKTVPPERQKAIANIVYGGKNGNTGADDGWRYRGRGLIQLTGRNNYAACGQGLGLDLLGNPDLLLTDINAARSAAWFWKAKDCNKSAESGDIPGLTKKINGGNNGSADRAKKIKTAMDILCRK</sequence>
<evidence type="ECO:0000313" key="2">
    <source>
        <dbReference type="EMBL" id="MCW0346219.1"/>
    </source>
</evidence>
<dbReference type="Gene3D" id="1.10.530.10">
    <property type="match status" value="1"/>
</dbReference>
<proteinExistence type="predicted"/>
<reference evidence="2" key="1">
    <citation type="submission" date="2022-06" db="EMBL/GenBank/DDBJ databases">
        <title>Dynamics of rice microbiomes reveals core vertical transmitted seed endophytes.</title>
        <authorList>
            <person name="Liao K."/>
            <person name="Zhang X."/>
        </authorList>
    </citation>
    <scope>NUCLEOTIDE SEQUENCE</scope>
    <source>
        <strain evidence="2">JT1-17</strain>
    </source>
</reference>
<dbReference type="PANTHER" id="PTHR34408">
    <property type="entry name" value="FAMILY PROTEIN, PUTATIVE-RELATED"/>
    <property type="match status" value="1"/>
</dbReference>
<dbReference type="Proteomes" id="UP001208888">
    <property type="component" value="Unassembled WGS sequence"/>
</dbReference>
<evidence type="ECO:0000313" key="3">
    <source>
        <dbReference type="Proteomes" id="UP001208888"/>
    </source>
</evidence>
<gene>
    <name evidence="2" type="ORF">NB703_004312</name>
</gene>
<protein>
    <recommendedName>
        <fullName evidence="1">Glycoside hydrolase family 19 catalytic domain-containing protein</fullName>
    </recommendedName>
</protein>
<dbReference type="SUPFAM" id="SSF53955">
    <property type="entry name" value="Lysozyme-like"/>
    <property type="match status" value="1"/>
</dbReference>
<dbReference type="InterPro" id="IPR000726">
    <property type="entry name" value="Glyco_hydro_19_cat"/>
</dbReference>
<dbReference type="GO" id="GO:0016998">
    <property type="term" value="P:cell wall macromolecule catabolic process"/>
    <property type="evidence" value="ECO:0007669"/>
    <property type="project" value="InterPro"/>
</dbReference>
<dbReference type="Pfam" id="PF00182">
    <property type="entry name" value="Glyco_hydro_19"/>
    <property type="match status" value="1"/>
</dbReference>
<accession>A0AAJ1D2S2</accession>
<dbReference type="PANTHER" id="PTHR34408:SF1">
    <property type="entry name" value="GLYCOSYL HYDROLASE FAMILY 19 DOMAIN-CONTAINING PROTEIN HI_1415"/>
    <property type="match status" value="1"/>
</dbReference>
<dbReference type="RefSeq" id="WP_028722253.1">
    <property type="nucleotide sequence ID" value="NZ_JANFVW010000012.1"/>
</dbReference>
<evidence type="ECO:0000259" key="1">
    <source>
        <dbReference type="Pfam" id="PF00182"/>
    </source>
</evidence>
<dbReference type="EMBL" id="JANFVX010000025">
    <property type="protein sequence ID" value="MCW0346219.1"/>
    <property type="molecule type" value="Genomic_DNA"/>
</dbReference>
<feature type="domain" description="Glycoside hydrolase family 19 catalytic" evidence="1">
    <location>
        <begin position="107"/>
        <end position="175"/>
    </location>
</feature>
<organism evidence="2 3">
    <name type="scientific">Pantoea ananas</name>
    <name type="common">Erwinia uredovora</name>
    <dbReference type="NCBI Taxonomy" id="553"/>
    <lineage>
        <taxon>Bacteria</taxon>
        <taxon>Pseudomonadati</taxon>
        <taxon>Pseudomonadota</taxon>
        <taxon>Gammaproteobacteria</taxon>
        <taxon>Enterobacterales</taxon>
        <taxon>Erwiniaceae</taxon>
        <taxon>Pantoea</taxon>
    </lineage>
</organism>
<dbReference type="InterPro" id="IPR052354">
    <property type="entry name" value="Cell_Wall_Dynamics_Protein"/>
</dbReference>